<dbReference type="Proteomes" id="UP000054921">
    <property type="component" value="Unassembled WGS sequence"/>
</dbReference>
<dbReference type="Gene3D" id="1.10.10.10">
    <property type="entry name" value="Winged helix-like DNA-binding domain superfamily/Winged helix DNA-binding domain"/>
    <property type="match status" value="1"/>
</dbReference>
<evidence type="ECO:0000256" key="1">
    <source>
        <dbReference type="ARBA" id="ARBA00023015"/>
    </source>
</evidence>
<dbReference type="RefSeq" id="WP_223499727.1">
    <property type="nucleotide sequence ID" value="NZ_LNXW01000006.1"/>
</dbReference>
<dbReference type="Pfam" id="PF12802">
    <property type="entry name" value="MarR_2"/>
    <property type="match status" value="1"/>
</dbReference>
<dbReference type="STRING" id="28084.Lche_0049"/>
<reference evidence="5 6" key="1">
    <citation type="submission" date="2015-11" db="EMBL/GenBank/DDBJ databases">
        <title>Genomic analysis of 38 Legionella species identifies large and diverse effector repertoires.</title>
        <authorList>
            <person name="Burstein D."/>
            <person name="Amaro F."/>
            <person name="Zusman T."/>
            <person name="Lifshitz Z."/>
            <person name="Cohen O."/>
            <person name="Gilbert J.A."/>
            <person name="Pupko T."/>
            <person name="Shuman H.A."/>
            <person name="Segal G."/>
        </authorList>
    </citation>
    <scope>NUCLEOTIDE SEQUENCE [LARGE SCALE GENOMIC DNA]</scope>
    <source>
        <strain evidence="5 6">ORW</strain>
    </source>
</reference>
<dbReference type="GO" id="GO:0003677">
    <property type="term" value="F:DNA binding"/>
    <property type="evidence" value="ECO:0007669"/>
    <property type="project" value="UniProtKB-KW"/>
</dbReference>
<keyword evidence="3" id="KW-0804">Transcription</keyword>
<sequence>MSYKSLVNNGLYNMNAFPMVLYETAATWRNLLDKRLKPLGLSQAKWRALLLLSMTKYPLTQIQLAKKLGIEAPTIVGLIDRLTKEGWVIRQDADYDRRVKVICLTEKATLTLDQIQNTAEELSKELLAPLSEAELEACIATLQKIKKTAEESYE</sequence>
<evidence type="ECO:0000313" key="5">
    <source>
        <dbReference type="EMBL" id="KTC82826.1"/>
    </source>
</evidence>
<proteinExistence type="predicted"/>
<evidence type="ECO:0000313" key="6">
    <source>
        <dbReference type="Proteomes" id="UP000054921"/>
    </source>
</evidence>
<organism evidence="5 6">
    <name type="scientific">Legionella cherrii</name>
    <dbReference type="NCBI Taxonomy" id="28084"/>
    <lineage>
        <taxon>Bacteria</taxon>
        <taxon>Pseudomonadati</taxon>
        <taxon>Pseudomonadota</taxon>
        <taxon>Gammaproteobacteria</taxon>
        <taxon>Legionellales</taxon>
        <taxon>Legionellaceae</taxon>
        <taxon>Legionella</taxon>
    </lineage>
</organism>
<dbReference type="SMART" id="SM00347">
    <property type="entry name" value="HTH_MARR"/>
    <property type="match status" value="1"/>
</dbReference>
<accession>A0A0W0SHA8</accession>
<dbReference type="GO" id="GO:0003700">
    <property type="term" value="F:DNA-binding transcription factor activity"/>
    <property type="evidence" value="ECO:0007669"/>
    <property type="project" value="InterPro"/>
</dbReference>
<evidence type="ECO:0000256" key="2">
    <source>
        <dbReference type="ARBA" id="ARBA00023125"/>
    </source>
</evidence>
<comment type="caution">
    <text evidence="5">The sequence shown here is derived from an EMBL/GenBank/DDBJ whole genome shotgun (WGS) entry which is preliminary data.</text>
</comment>
<dbReference type="SUPFAM" id="SSF46785">
    <property type="entry name" value="Winged helix' DNA-binding domain"/>
    <property type="match status" value="1"/>
</dbReference>
<keyword evidence="2" id="KW-0238">DNA-binding</keyword>
<dbReference type="PATRIC" id="fig|28084.5.peg.54"/>
<dbReference type="PRINTS" id="PR00598">
    <property type="entry name" value="HTHMARR"/>
</dbReference>
<dbReference type="PROSITE" id="PS50995">
    <property type="entry name" value="HTH_MARR_2"/>
    <property type="match status" value="1"/>
</dbReference>
<name>A0A0W0SHA8_9GAMM</name>
<gene>
    <name evidence="5" type="ORF">Lche_0049</name>
</gene>
<dbReference type="InterPro" id="IPR000835">
    <property type="entry name" value="HTH_MarR-typ"/>
</dbReference>
<evidence type="ECO:0000259" key="4">
    <source>
        <dbReference type="PROSITE" id="PS50995"/>
    </source>
</evidence>
<protein>
    <submittedName>
        <fullName evidence="5">MarR family transporter transcriptional regulator</fullName>
    </submittedName>
</protein>
<dbReference type="AlphaFoldDB" id="A0A0W0SHA8"/>
<dbReference type="InterPro" id="IPR036390">
    <property type="entry name" value="WH_DNA-bd_sf"/>
</dbReference>
<evidence type="ECO:0000256" key="3">
    <source>
        <dbReference type="ARBA" id="ARBA00023163"/>
    </source>
</evidence>
<feature type="domain" description="HTH marR-type" evidence="4">
    <location>
        <begin position="14"/>
        <end position="147"/>
    </location>
</feature>
<dbReference type="PANTHER" id="PTHR42756:SF1">
    <property type="entry name" value="TRANSCRIPTIONAL REPRESSOR OF EMRAB OPERON"/>
    <property type="match status" value="1"/>
</dbReference>
<keyword evidence="1" id="KW-0805">Transcription regulation</keyword>
<dbReference type="InterPro" id="IPR036388">
    <property type="entry name" value="WH-like_DNA-bd_sf"/>
</dbReference>
<dbReference type="EMBL" id="LNXW01000006">
    <property type="protein sequence ID" value="KTC82826.1"/>
    <property type="molecule type" value="Genomic_DNA"/>
</dbReference>
<dbReference type="PANTHER" id="PTHR42756">
    <property type="entry name" value="TRANSCRIPTIONAL REGULATOR, MARR"/>
    <property type="match status" value="1"/>
</dbReference>